<dbReference type="Proteomes" id="UP000244128">
    <property type="component" value="Unassembled WGS sequence"/>
</dbReference>
<evidence type="ECO:0000313" key="1">
    <source>
        <dbReference type="EMBL" id="PTQ76391.1"/>
    </source>
</evidence>
<evidence type="ECO:0000313" key="2">
    <source>
        <dbReference type="Proteomes" id="UP000244128"/>
    </source>
</evidence>
<accession>A0A2T5HXT5</accession>
<dbReference type="EMBL" id="QAOI01000018">
    <property type="protein sequence ID" value="PTQ76391.1"/>
    <property type="molecule type" value="Genomic_DNA"/>
</dbReference>
<gene>
    <name evidence="1" type="ORF">C8R26_11847</name>
</gene>
<dbReference type="AlphaFoldDB" id="A0A2T5HXT5"/>
<proteinExistence type="predicted"/>
<organism evidence="1 2">
    <name type="scientific">Nitrosomonas oligotropha</name>
    <dbReference type="NCBI Taxonomy" id="42354"/>
    <lineage>
        <taxon>Bacteria</taxon>
        <taxon>Pseudomonadati</taxon>
        <taxon>Pseudomonadota</taxon>
        <taxon>Betaproteobacteria</taxon>
        <taxon>Nitrosomonadales</taxon>
        <taxon>Nitrosomonadaceae</taxon>
        <taxon>Nitrosomonas</taxon>
    </lineage>
</organism>
<reference evidence="1 2" key="1">
    <citation type="submission" date="2018-04" db="EMBL/GenBank/DDBJ databases">
        <title>Active sludge and wastewater microbial communities from Klosterneuburg, Austria.</title>
        <authorList>
            <person name="Wagner M."/>
        </authorList>
    </citation>
    <scope>NUCLEOTIDE SEQUENCE [LARGE SCALE GENOMIC DNA]</scope>
    <source>
        <strain evidence="1 2">Nm49</strain>
    </source>
</reference>
<comment type="caution">
    <text evidence="1">The sequence shown here is derived from an EMBL/GenBank/DDBJ whole genome shotgun (WGS) entry which is preliminary data.</text>
</comment>
<name>A0A2T5HXT5_9PROT</name>
<dbReference type="RefSeq" id="WP_107803783.1">
    <property type="nucleotide sequence ID" value="NZ_QAOI01000018.1"/>
</dbReference>
<protein>
    <recommendedName>
        <fullName evidence="3">Antitoxin ParD1/3/4</fullName>
    </recommendedName>
</protein>
<sequence>MIKVSFAEVDEAYLRSKVENGYYSSLSEATVRKQRESEQNRLLTALEIGEKAIQEGQIQPLTRELFDEVIQDGISKARSG</sequence>
<evidence type="ECO:0008006" key="3">
    <source>
        <dbReference type="Google" id="ProtNLM"/>
    </source>
</evidence>